<evidence type="ECO:0000313" key="4">
    <source>
        <dbReference type="EMBL" id="HJG37811.1"/>
    </source>
</evidence>
<gene>
    <name evidence="4" type="ORF">K8V70_08145</name>
</gene>
<feature type="domain" description="YdbS-like PH" evidence="3">
    <location>
        <begin position="339"/>
        <end position="418"/>
    </location>
</feature>
<feature type="transmembrane region" description="Helical" evidence="2">
    <location>
        <begin position="67"/>
        <end position="92"/>
    </location>
</feature>
<evidence type="ECO:0000256" key="1">
    <source>
        <dbReference type="SAM" id="MobiDB-lite"/>
    </source>
</evidence>
<organism evidence="4 5">
    <name type="scientific">Enorma phocaeensis</name>
    <dbReference type="NCBI Taxonomy" id="1871019"/>
    <lineage>
        <taxon>Bacteria</taxon>
        <taxon>Bacillati</taxon>
        <taxon>Actinomycetota</taxon>
        <taxon>Coriobacteriia</taxon>
        <taxon>Coriobacteriales</taxon>
        <taxon>Coriobacteriaceae</taxon>
        <taxon>Enorma</taxon>
    </lineage>
</organism>
<evidence type="ECO:0000259" key="3">
    <source>
        <dbReference type="Pfam" id="PF03703"/>
    </source>
</evidence>
<accession>A0A921IWI2</accession>
<evidence type="ECO:0000313" key="5">
    <source>
        <dbReference type="Proteomes" id="UP000753256"/>
    </source>
</evidence>
<dbReference type="Pfam" id="PF03703">
    <property type="entry name" value="bPH_2"/>
    <property type="match status" value="3"/>
</dbReference>
<feature type="region of interest" description="Disordered" evidence="1">
    <location>
        <begin position="1"/>
        <end position="36"/>
    </location>
</feature>
<dbReference type="PANTHER" id="PTHR34473:SF2">
    <property type="entry name" value="UPF0699 TRANSMEMBRANE PROTEIN YDBT"/>
    <property type="match status" value="1"/>
</dbReference>
<feature type="transmembrane region" description="Helical" evidence="2">
    <location>
        <begin position="301"/>
        <end position="334"/>
    </location>
</feature>
<protein>
    <submittedName>
        <fullName evidence="4">PH domain-containing protein</fullName>
    </submittedName>
</protein>
<sequence>MGERDARRCLEEEPAAKPAPRPFLPSDAVENLTPESLGREAERLANPSRSLFEDADPSLVGVHRGSVLSLAAEVVSGFGVALGVSLVAIVQLLGGSTPDNLPGILAIAGALIAASILGAVVSWYTRTWELTDAGIMLRSGLVTTKQLQVPYEHIHTVNMSSGLVERVLGLMTLDIDTGAARPEGEVTRIKGLQAGMARALREELFRRKSAVLAGACAAEAPAPEVRGEDEGAAPAAGSELVPDARYTLTTGQLVLAALTETRIVAQAAAFLILIIQGINFLQESRLVSLSEVAGDVVLLPASLLIGAVVVFLALALAIGFAVSFVISLIGFAGYRAERAGGRISVERGLLSRMSHTVALERIQSVSVRQGVIRQLMGYAEVRASVVGSIGSSDESSTADGVVLHPFIRVAEVDAFLEAIAPEFAGAVDAAELTRLPRAAARRLAFRTIAKVLALAAVLAGMSIAVGHIPLTGESWGMACLALDVLLVAAGVAAVVRMVLNSVLRYRDSRIGHDCARFVMVVGGVRRRTEVVPRTRLQHATASASPFQRRLRIATFVTRTAAMGDLLLRDVSAADAEALLAWVRPRGSVSAACPVDASTSKED</sequence>
<name>A0A921IWI2_9ACTN</name>
<keyword evidence="2" id="KW-0472">Membrane</keyword>
<feature type="transmembrane region" description="Helical" evidence="2">
    <location>
        <begin position="263"/>
        <end position="281"/>
    </location>
</feature>
<proteinExistence type="predicted"/>
<feature type="transmembrane region" description="Helical" evidence="2">
    <location>
        <begin position="475"/>
        <end position="499"/>
    </location>
</feature>
<comment type="caution">
    <text evidence="4">The sequence shown here is derived from an EMBL/GenBank/DDBJ whole genome shotgun (WGS) entry which is preliminary data.</text>
</comment>
<dbReference type="Proteomes" id="UP000753256">
    <property type="component" value="Unassembled WGS sequence"/>
</dbReference>
<feature type="compositionally biased region" description="Basic and acidic residues" evidence="1">
    <location>
        <begin position="1"/>
        <end position="15"/>
    </location>
</feature>
<keyword evidence="2" id="KW-0812">Transmembrane</keyword>
<dbReference type="PANTHER" id="PTHR34473">
    <property type="entry name" value="UPF0699 TRANSMEMBRANE PROTEIN YDBS"/>
    <property type="match status" value="1"/>
</dbReference>
<feature type="domain" description="YdbS-like PH" evidence="3">
    <location>
        <begin position="516"/>
        <end position="581"/>
    </location>
</feature>
<dbReference type="RefSeq" id="WP_273190825.1">
    <property type="nucleotide sequence ID" value="NZ_DYUZ01000029.1"/>
</dbReference>
<reference evidence="4" key="1">
    <citation type="journal article" date="2021" name="PeerJ">
        <title>Extensive microbial diversity within the chicken gut microbiome revealed by metagenomics and culture.</title>
        <authorList>
            <person name="Gilroy R."/>
            <person name="Ravi A."/>
            <person name="Getino M."/>
            <person name="Pursley I."/>
            <person name="Horton D.L."/>
            <person name="Alikhan N.F."/>
            <person name="Baker D."/>
            <person name="Gharbi K."/>
            <person name="Hall N."/>
            <person name="Watson M."/>
            <person name="Adriaenssens E.M."/>
            <person name="Foster-Nyarko E."/>
            <person name="Jarju S."/>
            <person name="Secka A."/>
            <person name="Antonio M."/>
            <person name="Oren A."/>
            <person name="Chaudhuri R.R."/>
            <person name="La Ragione R."/>
            <person name="Hildebrand F."/>
            <person name="Pallen M.J."/>
        </authorList>
    </citation>
    <scope>NUCLEOTIDE SEQUENCE</scope>
    <source>
        <strain evidence="4">ChiHjej13B12-9602</strain>
    </source>
</reference>
<dbReference type="InterPro" id="IPR005182">
    <property type="entry name" value="YdbS-like_PH"/>
</dbReference>
<dbReference type="AlphaFoldDB" id="A0A921IWI2"/>
<feature type="transmembrane region" description="Helical" evidence="2">
    <location>
        <begin position="104"/>
        <end position="124"/>
    </location>
</feature>
<evidence type="ECO:0000256" key="2">
    <source>
        <dbReference type="SAM" id="Phobius"/>
    </source>
</evidence>
<feature type="transmembrane region" description="Helical" evidence="2">
    <location>
        <begin position="451"/>
        <end position="469"/>
    </location>
</feature>
<dbReference type="EMBL" id="DYUZ01000029">
    <property type="protein sequence ID" value="HJG37811.1"/>
    <property type="molecule type" value="Genomic_DNA"/>
</dbReference>
<keyword evidence="2" id="KW-1133">Transmembrane helix</keyword>
<reference evidence="4" key="2">
    <citation type="submission" date="2021-09" db="EMBL/GenBank/DDBJ databases">
        <authorList>
            <person name="Gilroy R."/>
        </authorList>
    </citation>
    <scope>NUCLEOTIDE SEQUENCE</scope>
    <source>
        <strain evidence="4">ChiHjej13B12-9602</strain>
    </source>
</reference>
<feature type="domain" description="YdbS-like PH" evidence="3">
    <location>
        <begin position="123"/>
        <end position="203"/>
    </location>
</feature>